<gene>
    <name evidence="1" type="ORF">ACE1CA_23065</name>
</gene>
<dbReference type="EMBL" id="JBHFNT010000212">
    <property type="protein sequence ID" value="MFB2837418.1"/>
    <property type="molecule type" value="Genomic_DNA"/>
</dbReference>
<accession>A0ABV4WQP0</accession>
<keyword evidence="2" id="KW-1185">Reference proteome</keyword>
<organism evidence="1 2">
    <name type="scientific">Floridaenema evergladense BLCC-F167</name>
    <dbReference type="NCBI Taxonomy" id="3153639"/>
    <lineage>
        <taxon>Bacteria</taxon>
        <taxon>Bacillati</taxon>
        <taxon>Cyanobacteriota</taxon>
        <taxon>Cyanophyceae</taxon>
        <taxon>Oscillatoriophycideae</taxon>
        <taxon>Aerosakkonematales</taxon>
        <taxon>Aerosakkonemataceae</taxon>
        <taxon>Floridanema</taxon>
        <taxon>Floridanema evergladense</taxon>
    </lineage>
</organism>
<dbReference type="Proteomes" id="UP001576780">
    <property type="component" value="Unassembled WGS sequence"/>
</dbReference>
<name>A0ABV4WQP0_9CYAN</name>
<evidence type="ECO:0000313" key="2">
    <source>
        <dbReference type="Proteomes" id="UP001576780"/>
    </source>
</evidence>
<proteinExistence type="predicted"/>
<protein>
    <submittedName>
        <fullName evidence="1">Uncharacterized protein</fullName>
    </submittedName>
</protein>
<evidence type="ECO:0000313" key="1">
    <source>
        <dbReference type="EMBL" id="MFB2837418.1"/>
    </source>
</evidence>
<comment type="caution">
    <text evidence="1">The sequence shown here is derived from an EMBL/GenBank/DDBJ whole genome shotgun (WGS) entry which is preliminary data.</text>
</comment>
<dbReference type="RefSeq" id="WP_413279767.1">
    <property type="nucleotide sequence ID" value="NZ_JBHFNT010000212.1"/>
</dbReference>
<reference evidence="1 2" key="1">
    <citation type="submission" date="2024-09" db="EMBL/GenBank/DDBJ databases">
        <title>Floridaenema gen nov. (Aerosakkonemataceae, Aerosakkonematales ord. nov., Cyanobacteria) from benthic tropical and subtropical fresh waters, with the description of four new species.</title>
        <authorList>
            <person name="Moretto J.A."/>
            <person name="Berthold D.E."/>
            <person name="Lefler F.W."/>
            <person name="Huang I.-S."/>
            <person name="Laughinghouse H. IV."/>
        </authorList>
    </citation>
    <scope>NUCLEOTIDE SEQUENCE [LARGE SCALE GENOMIC DNA]</scope>
    <source>
        <strain evidence="1 2">BLCC-F167</strain>
    </source>
</reference>
<sequence length="114" mass="13196">MKKTIKLMADYGCYPLWWVDSEKVGAIAPSDLPLSQETIKQLEVWSSVYDATLNHDYPPDSGFLSEQDAENFERQGIILWQQLSQELAPNYEVFYFSEKCRQLFTNSTQISSFV</sequence>